<keyword evidence="2" id="KW-0186">Copper</keyword>
<evidence type="ECO:0000313" key="6">
    <source>
        <dbReference type="Proteomes" id="UP000622317"/>
    </source>
</evidence>
<dbReference type="PANTHER" id="PTHR12151:SF25">
    <property type="entry name" value="LINALOOL DEHYDRATASE_ISOMERASE DOMAIN-CONTAINING PROTEIN"/>
    <property type="match status" value="1"/>
</dbReference>
<dbReference type="AlphaFoldDB" id="A0A927F798"/>
<reference evidence="5" key="1">
    <citation type="submission" date="2020-09" db="EMBL/GenBank/DDBJ databases">
        <title>Pelagicoccus enzymogenes sp. nov. with an EPS production, isolated from marine sediment.</title>
        <authorList>
            <person name="Feng X."/>
        </authorList>
    </citation>
    <scope>NUCLEOTIDE SEQUENCE</scope>
    <source>
        <strain evidence="5">NFK12</strain>
    </source>
</reference>
<dbReference type="Proteomes" id="UP000622317">
    <property type="component" value="Unassembled WGS sequence"/>
</dbReference>
<protein>
    <submittedName>
        <fullName evidence="5">SCO family protein</fullName>
    </submittedName>
</protein>
<evidence type="ECO:0000256" key="4">
    <source>
        <dbReference type="SAM" id="SignalP"/>
    </source>
</evidence>
<dbReference type="RefSeq" id="WP_191616880.1">
    <property type="nucleotide sequence ID" value="NZ_JACYFG010000013.1"/>
</dbReference>
<proteinExistence type="inferred from homology"/>
<dbReference type="SUPFAM" id="SSF52833">
    <property type="entry name" value="Thioredoxin-like"/>
    <property type="match status" value="1"/>
</dbReference>
<evidence type="ECO:0000256" key="1">
    <source>
        <dbReference type="ARBA" id="ARBA00010996"/>
    </source>
</evidence>
<dbReference type="EMBL" id="JACYFG010000013">
    <property type="protein sequence ID" value="MBD5779753.1"/>
    <property type="molecule type" value="Genomic_DNA"/>
</dbReference>
<dbReference type="PANTHER" id="PTHR12151">
    <property type="entry name" value="ELECTRON TRANSPORT PROTIN SCO1/SENC FAMILY MEMBER"/>
    <property type="match status" value="1"/>
</dbReference>
<accession>A0A927F798</accession>
<dbReference type="InterPro" id="IPR003782">
    <property type="entry name" value="SCO1/SenC"/>
</dbReference>
<gene>
    <name evidence="5" type="ORF">IEN85_09640</name>
</gene>
<evidence type="ECO:0000256" key="2">
    <source>
        <dbReference type="PIRSR" id="PIRSR603782-1"/>
    </source>
</evidence>
<feature type="chain" id="PRO_5037184129" evidence="4">
    <location>
        <begin position="22"/>
        <end position="217"/>
    </location>
</feature>
<feature type="binding site" evidence="2">
    <location>
        <position position="95"/>
    </location>
    <ligand>
        <name>Cu cation</name>
        <dbReference type="ChEBI" id="CHEBI:23378"/>
    </ligand>
</feature>
<feature type="signal peptide" evidence="4">
    <location>
        <begin position="1"/>
        <end position="21"/>
    </location>
</feature>
<dbReference type="GO" id="GO:0046872">
    <property type="term" value="F:metal ion binding"/>
    <property type="evidence" value="ECO:0007669"/>
    <property type="project" value="UniProtKB-KW"/>
</dbReference>
<dbReference type="InterPro" id="IPR036249">
    <property type="entry name" value="Thioredoxin-like_sf"/>
</dbReference>
<dbReference type="Pfam" id="PF02630">
    <property type="entry name" value="SCO1-SenC"/>
    <property type="match status" value="1"/>
</dbReference>
<dbReference type="CDD" id="cd02968">
    <property type="entry name" value="SCO"/>
    <property type="match status" value="1"/>
</dbReference>
<feature type="disulfide bond" description="Redox-active" evidence="3">
    <location>
        <begin position="95"/>
        <end position="99"/>
    </location>
</feature>
<keyword evidence="4" id="KW-0732">Signal</keyword>
<organism evidence="5 6">
    <name type="scientific">Pelagicoccus enzymogenes</name>
    <dbReference type="NCBI Taxonomy" id="2773457"/>
    <lineage>
        <taxon>Bacteria</taxon>
        <taxon>Pseudomonadati</taxon>
        <taxon>Verrucomicrobiota</taxon>
        <taxon>Opitutia</taxon>
        <taxon>Puniceicoccales</taxon>
        <taxon>Pelagicoccaceae</taxon>
        <taxon>Pelagicoccus</taxon>
    </lineage>
</organism>
<sequence length="217" mass="23406">MKIIAPATLLVVLAAPLALNASCPMHPKAPPELQADHSCCRIAQEKWEAALAKIAPSELSLYQVTSEWQTQSGNKIVLADLAGHPQFVALAYTNCQYACPRLIADLKAIEYSLPADSEAKILIVSIDPARDTPERLAAYASEQELDTSRWTLLNGAPGDVLELANLLGVRYAKTPTGDYTHSNIITLLNAKGEIVHQQNGLGADNKPTLEKLAKLDS</sequence>
<feature type="binding site" evidence="2">
    <location>
        <position position="99"/>
    </location>
    <ligand>
        <name>Cu cation</name>
        <dbReference type="ChEBI" id="CHEBI:23378"/>
    </ligand>
</feature>
<comment type="similarity">
    <text evidence="1">Belongs to the SCO1/2 family.</text>
</comment>
<dbReference type="Gene3D" id="3.40.30.10">
    <property type="entry name" value="Glutaredoxin"/>
    <property type="match status" value="1"/>
</dbReference>
<keyword evidence="6" id="KW-1185">Reference proteome</keyword>
<comment type="caution">
    <text evidence="5">The sequence shown here is derived from an EMBL/GenBank/DDBJ whole genome shotgun (WGS) entry which is preliminary data.</text>
</comment>
<name>A0A927F798_9BACT</name>
<evidence type="ECO:0000256" key="3">
    <source>
        <dbReference type="PIRSR" id="PIRSR603782-2"/>
    </source>
</evidence>
<feature type="binding site" evidence="2">
    <location>
        <position position="181"/>
    </location>
    <ligand>
        <name>Cu cation</name>
        <dbReference type="ChEBI" id="CHEBI:23378"/>
    </ligand>
</feature>
<evidence type="ECO:0000313" key="5">
    <source>
        <dbReference type="EMBL" id="MBD5779753.1"/>
    </source>
</evidence>
<keyword evidence="2" id="KW-0479">Metal-binding</keyword>
<keyword evidence="3" id="KW-1015">Disulfide bond</keyword>